<dbReference type="PANTHER" id="PTHR34817">
    <property type="entry name" value="NUCLEOTIDYLTRANSFERASE"/>
    <property type="match status" value="1"/>
</dbReference>
<dbReference type="AlphaFoldDB" id="A0A2Y8ZQ22"/>
<protein>
    <submittedName>
        <fullName evidence="2">Predicted nucleotidyltransferase</fullName>
    </submittedName>
</protein>
<organism evidence="2 3">
    <name type="scientific">Branchiibius hedensis</name>
    <dbReference type="NCBI Taxonomy" id="672460"/>
    <lineage>
        <taxon>Bacteria</taxon>
        <taxon>Bacillati</taxon>
        <taxon>Actinomycetota</taxon>
        <taxon>Actinomycetes</taxon>
        <taxon>Micrococcales</taxon>
        <taxon>Dermacoccaceae</taxon>
        <taxon>Branchiibius</taxon>
    </lineage>
</organism>
<sequence length="251" mass="27787">MSPNPAVLRVIVGSQAYGVATDQSDTDIIAITVDSPQHLIGLGSRTKATVQRDAGHGERSRAGDTETTTYRLRHFVQLASQGNPHLLDPLFAAPDMVLEVTDLGRQLRQMRHAFLSVRTVHRCLGYAESQKQLLLGRGTRQSRMPKRRELIEMHGYDTKYAGHILRLGIQAHEVATTGDLQLPMYAGDRDLVRAVRAGQVALSGVLSRFDAYADATRKVLNSGRCAVPERPDIASVDRWLIDAHRDCWGWG</sequence>
<dbReference type="RefSeq" id="WP_109685067.1">
    <property type="nucleotide sequence ID" value="NZ_QGDN01000001.1"/>
</dbReference>
<evidence type="ECO:0000313" key="2">
    <source>
        <dbReference type="EMBL" id="SSA34461.1"/>
    </source>
</evidence>
<accession>A0A2Y8ZQ22</accession>
<keyword evidence="2" id="KW-0808">Transferase</keyword>
<gene>
    <name evidence="2" type="ORF">SAMN04489750_1783</name>
</gene>
<dbReference type="Proteomes" id="UP000250028">
    <property type="component" value="Unassembled WGS sequence"/>
</dbReference>
<feature type="compositionally biased region" description="Basic and acidic residues" evidence="1">
    <location>
        <begin position="53"/>
        <end position="64"/>
    </location>
</feature>
<dbReference type="Pfam" id="PF10127">
    <property type="entry name" value="RlaP"/>
    <property type="match status" value="1"/>
</dbReference>
<evidence type="ECO:0000256" key="1">
    <source>
        <dbReference type="SAM" id="MobiDB-lite"/>
    </source>
</evidence>
<dbReference type="EMBL" id="UESZ01000001">
    <property type="protein sequence ID" value="SSA34461.1"/>
    <property type="molecule type" value="Genomic_DNA"/>
</dbReference>
<evidence type="ECO:0000313" key="3">
    <source>
        <dbReference type="Proteomes" id="UP000250028"/>
    </source>
</evidence>
<reference evidence="3" key="1">
    <citation type="submission" date="2016-10" db="EMBL/GenBank/DDBJ databases">
        <authorList>
            <person name="Varghese N."/>
            <person name="Submissions S."/>
        </authorList>
    </citation>
    <scope>NUCLEOTIDE SEQUENCE [LARGE SCALE GENOMIC DNA]</scope>
    <source>
        <strain evidence="3">DSM 22951</strain>
    </source>
</reference>
<feature type="region of interest" description="Disordered" evidence="1">
    <location>
        <begin position="45"/>
        <end position="65"/>
    </location>
</feature>
<dbReference type="OrthoDB" id="243791at2"/>
<dbReference type="PANTHER" id="PTHR34817:SF1">
    <property type="entry name" value="NUCLEOTIDYLTRANSFERASE"/>
    <property type="match status" value="1"/>
</dbReference>
<dbReference type="InterPro" id="IPR018775">
    <property type="entry name" value="RlaP"/>
</dbReference>
<name>A0A2Y8ZQ22_9MICO</name>
<dbReference type="GO" id="GO:0016740">
    <property type="term" value="F:transferase activity"/>
    <property type="evidence" value="ECO:0007669"/>
    <property type="project" value="UniProtKB-KW"/>
</dbReference>
<keyword evidence="3" id="KW-1185">Reference proteome</keyword>
<proteinExistence type="predicted"/>